<dbReference type="Pfam" id="PF00874">
    <property type="entry name" value="PRD"/>
    <property type="match status" value="2"/>
</dbReference>
<dbReference type="CDD" id="cd05568">
    <property type="entry name" value="PTS_IIB_bgl_like"/>
    <property type="match status" value="1"/>
</dbReference>
<name>A0ABW2ELA7_9BACI</name>
<dbReference type="Gene3D" id="3.40.930.10">
    <property type="entry name" value="Mannitol-specific EII, Chain A"/>
    <property type="match status" value="1"/>
</dbReference>
<comment type="caution">
    <text evidence="8">The sequence shown here is derived from an EMBL/GenBank/DDBJ whole genome shotgun (WGS) entry which is preliminary data.</text>
</comment>
<dbReference type="InterPro" id="IPR013011">
    <property type="entry name" value="PTS_EIIB_2"/>
</dbReference>
<feature type="domain" description="PRD" evidence="7">
    <location>
        <begin position="200"/>
        <end position="305"/>
    </location>
</feature>
<dbReference type="PROSITE" id="PS51372">
    <property type="entry name" value="PRD_2"/>
    <property type="match status" value="2"/>
</dbReference>
<dbReference type="Gene3D" id="3.40.50.2300">
    <property type="match status" value="1"/>
</dbReference>
<dbReference type="InterPro" id="IPR036634">
    <property type="entry name" value="PRD_sf"/>
</dbReference>
<dbReference type="SUPFAM" id="SSF52794">
    <property type="entry name" value="PTS system IIB component-like"/>
    <property type="match status" value="1"/>
</dbReference>
<dbReference type="Gene3D" id="1.10.10.10">
    <property type="entry name" value="Winged helix-like DNA-binding domain superfamily/Winged helix DNA-binding domain"/>
    <property type="match status" value="2"/>
</dbReference>
<accession>A0ABW2ELA7</accession>
<dbReference type="Pfam" id="PF00359">
    <property type="entry name" value="PTS_EIIA_2"/>
    <property type="match status" value="1"/>
</dbReference>
<keyword evidence="1" id="KW-0808">Transferase</keyword>
<evidence type="ECO:0000259" key="5">
    <source>
        <dbReference type="PROSITE" id="PS51094"/>
    </source>
</evidence>
<feature type="domain" description="PTS EIIA type-2" evidence="5">
    <location>
        <begin position="543"/>
        <end position="690"/>
    </location>
</feature>
<dbReference type="InterPro" id="IPR002178">
    <property type="entry name" value="PTS_EIIA_type-2_dom"/>
</dbReference>
<sequence length="710" mass="80569">MYITARERKILGSLLTSHHEITVQSIANELGVSTRTIHRDLKGVEETLGTYDLKLEKKAGSGLFIYGNPKQKQSLRWEVNQQRALDYTPEERHLMILSRLLEASEPIKLLSLANELGVTVATVSNDLDKIETDLYGFHLTLIRKRGYGVEIQGEESRLREAIGFLIMRHMDELDLLKILRENLGNSSSPVDTVSNQLLGLVDKDKLAVIERNVEEIRSSLPYDLADSAYLGLVIHLALAIERIQQGEVIEMAEEYLKDLRDTEEFKMASQLIDQLEATFKLDIPESETGYITMHLMGAKVRYNQNSFLEATSLSIAFKAKQLIEFVSKRLGTNLHASQHLLNDLVIHLKPSVYRIQQKMDIQNPLTEQIESDYNDLFKIVEEANLQVFPEFHFPKEETAFIVMHFASALLSREQDQGIRVLVVCSSGIGTAKILAAKLSQQFKEIEEVEHQSLFDLKNINTSKFDLVVSTVGLVDYKDYVLVSPMLPASDVQKIEHVIRKMKVTKQTREVRKKEEDSLPQQDETMQSIQESVQSIQRYATVVHQLLDSLIAEQVGGSSTLEILQRITKRLEEKGIVERSEQIVNSLIEREKVGGLGIPGTELALFHARSSEVRRPSFTVYFMKQSVIVPGMDQKDVEVSTILLMLAPTDIHNEGLEVLSFLSSLIVEDPNGIETLESQDEAAIIHYLSNQLHQFFSKRITIKEENDKNVY</sequence>
<evidence type="ECO:0000256" key="2">
    <source>
        <dbReference type="ARBA" id="ARBA00022737"/>
    </source>
</evidence>
<organism evidence="8 9">
    <name type="scientific">Halobacillus seohaensis</name>
    <dbReference type="NCBI Taxonomy" id="447421"/>
    <lineage>
        <taxon>Bacteria</taxon>
        <taxon>Bacillati</taxon>
        <taxon>Bacillota</taxon>
        <taxon>Bacilli</taxon>
        <taxon>Bacillales</taxon>
        <taxon>Bacillaceae</taxon>
        <taxon>Halobacillus</taxon>
    </lineage>
</organism>
<keyword evidence="3" id="KW-0805">Transcription regulation</keyword>
<dbReference type="Proteomes" id="UP001596410">
    <property type="component" value="Unassembled WGS sequence"/>
</dbReference>
<protein>
    <submittedName>
        <fullName evidence="8">BglG family transcription antiterminator</fullName>
    </submittedName>
</protein>
<evidence type="ECO:0000259" key="7">
    <source>
        <dbReference type="PROSITE" id="PS51372"/>
    </source>
</evidence>
<dbReference type="InterPro" id="IPR036095">
    <property type="entry name" value="PTS_EIIB-like_sf"/>
</dbReference>
<dbReference type="InterPro" id="IPR011608">
    <property type="entry name" value="PRD"/>
</dbReference>
<dbReference type="PANTHER" id="PTHR30185">
    <property type="entry name" value="CRYPTIC BETA-GLUCOSIDE BGL OPERON ANTITERMINATOR"/>
    <property type="match status" value="1"/>
</dbReference>
<evidence type="ECO:0000313" key="8">
    <source>
        <dbReference type="EMBL" id="MFC7063102.1"/>
    </source>
</evidence>
<dbReference type="InterPro" id="IPR036390">
    <property type="entry name" value="WH_DNA-bd_sf"/>
</dbReference>
<keyword evidence="2" id="KW-0677">Repeat</keyword>
<dbReference type="InterPro" id="IPR016152">
    <property type="entry name" value="PTrfase/Anion_transptr"/>
</dbReference>
<gene>
    <name evidence="8" type="ORF">ACFQIC_14830</name>
</gene>
<evidence type="ECO:0000256" key="1">
    <source>
        <dbReference type="ARBA" id="ARBA00022679"/>
    </source>
</evidence>
<dbReference type="SUPFAM" id="SSF55804">
    <property type="entry name" value="Phoshotransferase/anion transport protein"/>
    <property type="match status" value="1"/>
</dbReference>
<dbReference type="Gene3D" id="1.10.1790.10">
    <property type="entry name" value="PRD domain"/>
    <property type="match status" value="2"/>
</dbReference>
<reference evidence="9" key="1">
    <citation type="journal article" date="2019" name="Int. J. Syst. Evol. Microbiol.">
        <title>The Global Catalogue of Microorganisms (GCM) 10K type strain sequencing project: providing services to taxonomists for standard genome sequencing and annotation.</title>
        <authorList>
            <consortium name="The Broad Institute Genomics Platform"/>
            <consortium name="The Broad Institute Genome Sequencing Center for Infectious Disease"/>
            <person name="Wu L."/>
            <person name="Ma J."/>
        </authorList>
    </citation>
    <scope>NUCLEOTIDE SEQUENCE [LARGE SCALE GENOMIC DNA]</scope>
    <source>
        <strain evidence="9">CGMCC 4.1621</strain>
    </source>
</reference>
<dbReference type="InterPro" id="IPR036388">
    <property type="entry name" value="WH-like_DNA-bd_sf"/>
</dbReference>
<evidence type="ECO:0000313" key="9">
    <source>
        <dbReference type="Proteomes" id="UP001596410"/>
    </source>
</evidence>
<feature type="domain" description="PTS EIIB type-2" evidence="6">
    <location>
        <begin position="418"/>
        <end position="506"/>
    </location>
</feature>
<proteinExistence type="predicted"/>
<evidence type="ECO:0000256" key="4">
    <source>
        <dbReference type="ARBA" id="ARBA00023163"/>
    </source>
</evidence>
<keyword evidence="4" id="KW-0804">Transcription</keyword>
<keyword evidence="9" id="KW-1185">Reference proteome</keyword>
<evidence type="ECO:0000256" key="3">
    <source>
        <dbReference type="ARBA" id="ARBA00023015"/>
    </source>
</evidence>
<dbReference type="SUPFAM" id="SSF63520">
    <property type="entry name" value="PTS-regulatory domain, PRD"/>
    <property type="match status" value="2"/>
</dbReference>
<dbReference type="EMBL" id="JBHSZV010000038">
    <property type="protein sequence ID" value="MFC7063102.1"/>
    <property type="molecule type" value="Genomic_DNA"/>
</dbReference>
<dbReference type="InterPro" id="IPR013196">
    <property type="entry name" value="HTH_11"/>
</dbReference>
<feature type="domain" description="PRD" evidence="7">
    <location>
        <begin position="310"/>
        <end position="415"/>
    </location>
</feature>
<dbReference type="PROSITE" id="PS51099">
    <property type="entry name" value="PTS_EIIB_TYPE_2"/>
    <property type="match status" value="1"/>
</dbReference>
<dbReference type="RefSeq" id="WP_204710458.1">
    <property type="nucleotide sequence ID" value="NZ_JBHSZV010000038.1"/>
</dbReference>
<dbReference type="PANTHER" id="PTHR30185:SF18">
    <property type="entry name" value="TRANSCRIPTIONAL REGULATOR MTLR"/>
    <property type="match status" value="1"/>
</dbReference>
<dbReference type="PROSITE" id="PS51094">
    <property type="entry name" value="PTS_EIIA_TYPE_2"/>
    <property type="match status" value="1"/>
</dbReference>
<dbReference type="Pfam" id="PF08279">
    <property type="entry name" value="HTH_11"/>
    <property type="match status" value="2"/>
</dbReference>
<dbReference type="SUPFAM" id="SSF46785">
    <property type="entry name" value="Winged helix' DNA-binding domain"/>
    <property type="match status" value="2"/>
</dbReference>
<dbReference type="InterPro" id="IPR050661">
    <property type="entry name" value="BglG_antiterminators"/>
</dbReference>
<evidence type="ECO:0000259" key="6">
    <source>
        <dbReference type="PROSITE" id="PS51099"/>
    </source>
</evidence>